<accession>A0A9P8AB24</accession>
<dbReference type="EMBL" id="JAIFTL010000028">
    <property type="protein sequence ID" value="KAG9326011.1"/>
    <property type="molecule type" value="Genomic_DNA"/>
</dbReference>
<feature type="transmembrane region" description="Helical" evidence="1">
    <location>
        <begin position="150"/>
        <end position="172"/>
    </location>
</feature>
<feature type="transmembrane region" description="Helical" evidence="1">
    <location>
        <begin position="58"/>
        <end position="80"/>
    </location>
</feature>
<dbReference type="Proteomes" id="UP000717515">
    <property type="component" value="Unassembled WGS sequence"/>
</dbReference>
<proteinExistence type="predicted"/>
<gene>
    <name evidence="2" type="ORF">KVV02_008443</name>
</gene>
<protein>
    <submittedName>
        <fullName evidence="2">Uncharacterized protein</fullName>
    </submittedName>
</protein>
<evidence type="ECO:0000313" key="2">
    <source>
        <dbReference type="EMBL" id="KAG9326011.1"/>
    </source>
</evidence>
<evidence type="ECO:0000313" key="3">
    <source>
        <dbReference type="Proteomes" id="UP000717515"/>
    </source>
</evidence>
<evidence type="ECO:0000256" key="1">
    <source>
        <dbReference type="SAM" id="Phobius"/>
    </source>
</evidence>
<keyword evidence="1" id="KW-0472">Membrane</keyword>
<name>A0A9P8AB24_MORAP</name>
<feature type="transmembrane region" description="Helical" evidence="1">
    <location>
        <begin position="117"/>
        <end position="138"/>
    </location>
</feature>
<sequence length="244" mass="26298">MKTLAETKNSASFELVSIDDRATSATPAAPARSSTETVTAAPPKEKKDFFHISPRGRLVALAGYLLINGLSSLYFCLVQAGMESIEICYSFGSCLFYSTQGWPALGQQSIDLVVMSYISGTVSLLGGTLGAFGMYAAYKESSSKVRLFARAWWMMIGIIIGSTVLTLFLTVIHKERFLNQCGAEHDAVFGTAECGSMYVGALVGSLIGCLIGVTMIWCYGEDVANYSIQLDVVKDKTRAIEDSP</sequence>
<organism evidence="2 3">
    <name type="scientific">Mortierella alpina</name>
    <name type="common">Oleaginous fungus</name>
    <name type="synonym">Mortierella renispora</name>
    <dbReference type="NCBI Taxonomy" id="64518"/>
    <lineage>
        <taxon>Eukaryota</taxon>
        <taxon>Fungi</taxon>
        <taxon>Fungi incertae sedis</taxon>
        <taxon>Mucoromycota</taxon>
        <taxon>Mortierellomycotina</taxon>
        <taxon>Mortierellomycetes</taxon>
        <taxon>Mortierellales</taxon>
        <taxon>Mortierellaceae</taxon>
        <taxon>Mortierella</taxon>
    </lineage>
</organism>
<comment type="caution">
    <text evidence="2">The sequence shown here is derived from an EMBL/GenBank/DDBJ whole genome shotgun (WGS) entry which is preliminary data.</text>
</comment>
<keyword evidence="1" id="KW-0812">Transmembrane</keyword>
<reference evidence="2" key="1">
    <citation type="submission" date="2021-07" db="EMBL/GenBank/DDBJ databases">
        <title>Draft genome of Mortierella alpina, strain LL118, isolated from an aspen leaf litter sample.</title>
        <authorList>
            <person name="Yang S."/>
            <person name="Vinatzer B.A."/>
        </authorList>
    </citation>
    <scope>NUCLEOTIDE SEQUENCE</scope>
    <source>
        <strain evidence="2">LL118</strain>
    </source>
</reference>
<dbReference type="AlphaFoldDB" id="A0A9P8AB24"/>
<keyword evidence="1" id="KW-1133">Transmembrane helix</keyword>
<feature type="transmembrane region" description="Helical" evidence="1">
    <location>
        <begin position="197"/>
        <end position="219"/>
    </location>
</feature>